<dbReference type="InterPro" id="IPR013087">
    <property type="entry name" value="Znf_C2H2_type"/>
</dbReference>
<dbReference type="PROSITE" id="PS00028">
    <property type="entry name" value="ZINC_FINGER_C2H2_1"/>
    <property type="match status" value="1"/>
</dbReference>
<evidence type="ECO:0000256" key="1">
    <source>
        <dbReference type="PROSITE-ProRule" id="PRU00042"/>
    </source>
</evidence>
<evidence type="ECO:0000313" key="3">
    <source>
        <dbReference type="EnsemblMetazoa" id="SCAU009416-PA"/>
    </source>
</evidence>
<dbReference type="VEuPathDB" id="VectorBase:SCAU009416"/>
<organism evidence="3 4">
    <name type="scientific">Stomoxys calcitrans</name>
    <name type="common">Stable fly</name>
    <name type="synonym">Conops calcitrans</name>
    <dbReference type="NCBI Taxonomy" id="35570"/>
    <lineage>
        <taxon>Eukaryota</taxon>
        <taxon>Metazoa</taxon>
        <taxon>Ecdysozoa</taxon>
        <taxon>Arthropoda</taxon>
        <taxon>Hexapoda</taxon>
        <taxon>Insecta</taxon>
        <taxon>Pterygota</taxon>
        <taxon>Neoptera</taxon>
        <taxon>Endopterygota</taxon>
        <taxon>Diptera</taxon>
        <taxon>Brachycera</taxon>
        <taxon>Muscomorpha</taxon>
        <taxon>Muscoidea</taxon>
        <taxon>Muscidae</taxon>
        <taxon>Stomoxys</taxon>
    </lineage>
</organism>
<dbReference type="AlphaFoldDB" id="A0A1I8PMF8"/>
<dbReference type="EnsemblMetazoa" id="SCAU009416-RA">
    <property type="protein sequence ID" value="SCAU009416-PA"/>
    <property type="gene ID" value="SCAU009416"/>
</dbReference>
<sequence>MTLSHNIVKMLEYCTGGTLQDSNIYPPWICFMCIKQLEICFRFLKRYDLAQKEFEASHNQFQEESSDFQSALLDEDGKVEKRICHANLSTNAEFSETSISSKQNTLEPSAVQAPISEYSSSEGTTFGYRDSSQEPGVSLEGARNSYVDVVCSICNKTFLTGKGLNLHLKLYHKQKNISLGQ</sequence>
<dbReference type="SUPFAM" id="SSF57716">
    <property type="entry name" value="Glucocorticoid receptor-like (DNA-binding domain)"/>
    <property type="match status" value="1"/>
</dbReference>
<dbReference type="PROSITE" id="PS50157">
    <property type="entry name" value="ZINC_FINGER_C2H2_2"/>
    <property type="match status" value="1"/>
</dbReference>
<dbReference type="KEGG" id="scac:106085113"/>
<keyword evidence="4" id="KW-1185">Reference proteome</keyword>
<dbReference type="OrthoDB" id="7959595at2759"/>
<evidence type="ECO:0000313" key="4">
    <source>
        <dbReference type="Proteomes" id="UP000095300"/>
    </source>
</evidence>
<keyword evidence="1" id="KW-0863">Zinc-finger</keyword>
<keyword evidence="1" id="KW-0862">Zinc</keyword>
<dbReference type="GO" id="GO:0008270">
    <property type="term" value="F:zinc ion binding"/>
    <property type="evidence" value="ECO:0007669"/>
    <property type="project" value="UniProtKB-KW"/>
</dbReference>
<proteinExistence type="predicted"/>
<dbReference type="Proteomes" id="UP000095300">
    <property type="component" value="Unassembled WGS sequence"/>
</dbReference>
<evidence type="ECO:0000259" key="2">
    <source>
        <dbReference type="PROSITE" id="PS50157"/>
    </source>
</evidence>
<gene>
    <name evidence="3" type="primary">106085113</name>
</gene>
<name>A0A1I8PMF8_STOCA</name>
<keyword evidence="1" id="KW-0479">Metal-binding</keyword>
<accession>A0A1I8PMF8</accession>
<feature type="domain" description="C2H2-type" evidence="2">
    <location>
        <begin position="149"/>
        <end position="177"/>
    </location>
</feature>
<reference evidence="3" key="1">
    <citation type="submission" date="2020-05" db="UniProtKB">
        <authorList>
            <consortium name="EnsemblMetazoa"/>
        </authorList>
    </citation>
    <scope>IDENTIFICATION</scope>
    <source>
        <strain evidence="3">USDA</strain>
    </source>
</reference>
<protein>
    <recommendedName>
        <fullName evidence="2">C2H2-type domain-containing protein</fullName>
    </recommendedName>
</protein>